<evidence type="ECO:0008006" key="4">
    <source>
        <dbReference type="Google" id="ProtNLM"/>
    </source>
</evidence>
<sequence>MKNKVLDLLPFLLIGDLVLPFLLAPTYRGYNHLMQVMSALGNPIAPLHILYNIWLIVLGIGILLCNFKLYPVIAEKSSSIAIMLFAIICIYAIGACILSGLFPVGETKELKTISSKIHGYGSVIGFMFLIFAPLFIGLYFFKSSSRFWGIFSLICFVFSLLCFAFFIMADKPKFHGSIIAFEGLWQRLSLLSMYLPLIALCITKNHHSV</sequence>
<feature type="transmembrane region" description="Helical" evidence="1">
    <location>
        <begin position="122"/>
        <end position="141"/>
    </location>
</feature>
<dbReference type="InterPro" id="IPR009339">
    <property type="entry name" value="DUF998"/>
</dbReference>
<protein>
    <recommendedName>
        <fullName evidence="4">DUF998 domain-containing protein</fullName>
    </recommendedName>
</protein>
<feature type="transmembrane region" description="Helical" evidence="1">
    <location>
        <begin position="184"/>
        <end position="203"/>
    </location>
</feature>
<evidence type="ECO:0000313" key="2">
    <source>
        <dbReference type="EMBL" id="SOY31378.1"/>
    </source>
</evidence>
<reference evidence="2 3" key="1">
    <citation type="submission" date="2018-01" db="EMBL/GenBank/DDBJ databases">
        <authorList>
            <person name="Gaut B.S."/>
            <person name="Morton B.R."/>
            <person name="Clegg M.T."/>
            <person name="Duvall M.R."/>
        </authorList>
    </citation>
    <scope>NUCLEOTIDE SEQUENCE [LARGE SCALE GENOMIC DNA]</scope>
    <source>
        <strain evidence="2">GP69</strain>
    </source>
</reference>
<dbReference type="OrthoDB" id="2067339at2"/>
<keyword evidence="3" id="KW-1185">Reference proteome</keyword>
<feature type="transmembrane region" description="Helical" evidence="1">
    <location>
        <begin position="79"/>
        <end position="102"/>
    </location>
</feature>
<keyword evidence="1" id="KW-0812">Transmembrane</keyword>
<feature type="transmembrane region" description="Helical" evidence="1">
    <location>
        <begin position="148"/>
        <end position="169"/>
    </location>
</feature>
<dbReference type="AlphaFoldDB" id="A0A2K4ZLM4"/>
<feature type="transmembrane region" description="Helical" evidence="1">
    <location>
        <begin position="7"/>
        <end position="27"/>
    </location>
</feature>
<organism evidence="2 3">
    <name type="scientific">Acetatifactor muris</name>
    <dbReference type="NCBI Taxonomy" id="879566"/>
    <lineage>
        <taxon>Bacteria</taxon>
        <taxon>Bacillati</taxon>
        <taxon>Bacillota</taxon>
        <taxon>Clostridia</taxon>
        <taxon>Lachnospirales</taxon>
        <taxon>Lachnospiraceae</taxon>
        <taxon>Acetatifactor</taxon>
    </lineage>
</organism>
<dbReference type="EMBL" id="OFSM01000024">
    <property type="protein sequence ID" value="SOY31378.1"/>
    <property type="molecule type" value="Genomic_DNA"/>
</dbReference>
<evidence type="ECO:0000313" key="3">
    <source>
        <dbReference type="Proteomes" id="UP000236311"/>
    </source>
</evidence>
<dbReference type="Pfam" id="PF06197">
    <property type="entry name" value="DUF998"/>
    <property type="match status" value="1"/>
</dbReference>
<dbReference type="Proteomes" id="UP000236311">
    <property type="component" value="Unassembled WGS sequence"/>
</dbReference>
<gene>
    <name evidence="2" type="ORF">AMURIS_04115</name>
</gene>
<name>A0A2K4ZLM4_9FIRM</name>
<feature type="transmembrane region" description="Helical" evidence="1">
    <location>
        <begin position="47"/>
        <end position="67"/>
    </location>
</feature>
<keyword evidence="1" id="KW-1133">Transmembrane helix</keyword>
<proteinExistence type="predicted"/>
<evidence type="ECO:0000256" key="1">
    <source>
        <dbReference type="SAM" id="Phobius"/>
    </source>
</evidence>
<keyword evidence="1" id="KW-0472">Membrane</keyword>
<accession>A0A2K4ZLM4</accession>